<feature type="chain" id="PRO_5045600054" evidence="9">
    <location>
        <begin position="29"/>
        <end position="447"/>
    </location>
</feature>
<dbReference type="InterPro" id="IPR010130">
    <property type="entry name" value="T1SS_OMP_TolC"/>
</dbReference>
<dbReference type="InterPro" id="IPR051906">
    <property type="entry name" value="TolC-like"/>
</dbReference>
<dbReference type="Gene3D" id="1.20.1600.10">
    <property type="entry name" value="Outer membrane efflux proteins (OEP)"/>
    <property type="match status" value="1"/>
</dbReference>
<dbReference type="NCBIfam" id="TIGR01844">
    <property type="entry name" value="type_I_sec_TolC"/>
    <property type="match status" value="1"/>
</dbReference>
<comment type="caution">
    <text evidence="10">The sequence shown here is derived from an EMBL/GenBank/DDBJ whole genome shotgun (WGS) entry which is preliminary data.</text>
</comment>
<dbReference type="PANTHER" id="PTHR30026">
    <property type="entry name" value="OUTER MEMBRANE PROTEIN TOLC"/>
    <property type="match status" value="1"/>
</dbReference>
<reference evidence="10 11" key="1">
    <citation type="submission" date="2020-11" db="EMBL/GenBank/DDBJ databases">
        <title>Sulfur oxidizing isolate from Hospital Hole Sinkhole.</title>
        <authorList>
            <person name="Scott K.M."/>
        </authorList>
    </citation>
    <scope>NUCLEOTIDE SEQUENCE [LARGE SCALE GENOMIC DNA]</scope>
    <source>
        <strain evidence="10 11">HH1</strain>
    </source>
</reference>
<dbReference type="Pfam" id="PF02321">
    <property type="entry name" value="OEP"/>
    <property type="match status" value="2"/>
</dbReference>
<evidence type="ECO:0000313" key="10">
    <source>
        <dbReference type="EMBL" id="MBF6056793.1"/>
    </source>
</evidence>
<comment type="similarity">
    <text evidence="2">Belongs to the outer membrane factor (OMF) (TC 1.B.17) family.</text>
</comment>
<evidence type="ECO:0000256" key="3">
    <source>
        <dbReference type="ARBA" id="ARBA00022448"/>
    </source>
</evidence>
<protein>
    <submittedName>
        <fullName evidence="10">TolC family outer membrane protein</fullName>
    </submittedName>
</protein>
<dbReference type="EMBL" id="JACBGI020000001">
    <property type="protein sequence ID" value="MBF6056793.1"/>
    <property type="molecule type" value="Genomic_DNA"/>
</dbReference>
<evidence type="ECO:0000256" key="6">
    <source>
        <dbReference type="ARBA" id="ARBA00023136"/>
    </source>
</evidence>
<organism evidence="10 11">
    <name type="scientific">Thiomicrorhabdus heinhorstiae</name>
    <dbReference type="NCBI Taxonomy" id="2748010"/>
    <lineage>
        <taxon>Bacteria</taxon>
        <taxon>Pseudomonadati</taxon>
        <taxon>Pseudomonadota</taxon>
        <taxon>Gammaproteobacteria</taxon>
        <taxon>Thiotrichales</taxon>
        <taxon>Piscirickettsiaceae</taxon>
        <taxon>Thiomicrorhabdus</taxon>
    </lineage>
</organism>
<evidence type="ECO:0000313" key="11">
    <source>
        <dbReference type="Proteomes" id="UP001193680"/>
    </source>
</evidence>
<dbReference type="InterPro" id="IPR003423">
    <property type="entry name" value="OMP_efflux"/>
</dbReference>
<keyword evidence="9" id="KW-0732">Signal</keyword>
<evidence type="ECO:0000256" key="1">
    <source>
        <dbReference type="ARBA" id="ARBA00004442"/>
    </source>
</evidence>
<keyword evidence="6" id="KW-0472">Membrane</keyword>
<name>A0ABS0BSG0_9GAMM</name>
<evidence type="ECO:0000256" key="8">
    <source>
        <dbReference type="SAM" id="Coils"/>
    </source>
</evidence>
<evidence type="ECO:0000256" key="7">
    <source>
        <dbReference type="ARBA" id="ARBA00023237"/>
    </source>
</evidence>
<evidence type="ECO:0000256" key="4">
    <source>
        <dbReference type="ARBA" id="ARBA00022452"/>
    </source>
</evidence>
<evidence type="ECO:0000256" key="2">
    <source>
        <dbReference type="ARBA" id="ARBA00007613"/>
    </source>
</evidence>
<proteinExistence type="inferred from homology"/>
<keyword evidence="4" id="KW-1134">Transmembrane beta strand</keyword>
<evidence type="ECO:0000256" key="9">
    <source>
        <dbReference type="SAM" id="SignalP"/>
    </source>
</evidence>
<keyword evidence="5" id="KW-0812">Transmembrane</keyword>
<dbReference type="PANTHER" id="PTHR30026:SF20">
    <property type="entry name" value="OUTER MEMBRANE PROTEIN TOLC"/>
    <property type="match status" value="1"/>
</dbReference>
<keyword evidence="7" id="KW-0998">Cell outer membrane</keyword>
<accession>A0ABS0BSG0</accession>
<feature type="signal peptide" evidence="9">
    <location>
        <begin position="1"/>
        <end position="28"/>
    </location>
</feature>
<evidence type="ECO:0000256" key="5">
    <source>
        <dbReference type="ARBA" id="ARBA00022692"/>
    </source>
</evidence>
<keyword evidence="8" id="KW-0175">Coiled coil</keyword>
<keyword evidence="11" id="KW-1185">Reference proteome</keyword>
<sequence length="447" mass="49425">MMKNYQLKPVLKSLGLAGLLFAVQPVQAAPAMGLMDIYRLAESHDATLAQAYAQYRSDEESIQAAKGALYPQIAAGGNYSVTDSSIDTVDVHASDISLTLNQAIYQREAWARYDQAKYVQQSSKYALQNTQQDLILRVTEAYFTVLLAQQNLSLFKAKEEADKTQLESAQASAEVGLSSRVDVLQAQSSYDLSRSDRINAENTLDNSIEQLAKLIGRSVPSLKSLDMQTALPKMDWNLDNLQQKAEQQNFSVKQAESQVRVAEQEVEAQKSGHWPVVSLQAKWTDANYSDYKAAATYRDSTQASIGVNVNMPIYSGGTVSSQVSSARYQSEVAKEALRESRDQARLNARLQGRNLERGISLISALREAVKSNDAFLEAAEEGYKVGLNNLLEVLTARSNQYSARSNLLEAVHNQVLNQLRLDSTLGELDTEDLKRFDALLQAPPIEN</sequence>
<dbReference type="Proteomes" id="UP001193680">
    <property type="component" value="Unassembled WGS sequence"/>
</dbReference>
<gene>
    <name evidence="10" type="ORF">H8792_000380</name>
</gene>
<feature type="coiled-coil region" evidence="8">
    <location>
        <begin position="238"/>
        <end position="272"/>
    </location>
</feature>
<keyword evidence="3" id="KW-0813">Transport</keyword>
<dbReference type="SUPFAM" id="SSF56954">
    <property type="entry name" value="Outer membrane efflux proteins (OEP)"/>
    <property type="match status" value="1"/>
</dbReference>
<comment type="subcellular location">
    <subcellularLocation>
        <location evidence="1">Cell outer membrane</location>
    </subcellularLocation>
</comment>